<evidence type="ECO:0000313" key="1">
    <source>
        <dbReference type="EMBL" id="ABB09304.1"/>
    </source>
</evidence>
<dbReference type="KEGG" id="bur:Bcep18194_A5710"/>
<protein>
    <submittedName>
        <fullName evidence="1">Uncharacterized protein</fullName>
    </submittedName>
</protein>
<reference evidence="1" key="1">
    <citation type="submission" date="2009-01" db="EMBL/GenBank/DDBJ databases">
        <title>Complete sequence of chromosome 1 of Burkholderia sp. 383.</title>
        <authorList>
            <consortium name="US DOE Joint Genome Institute"/>
            <person name="Copeland A."/>
            <person name="Lucas S."/>
            <person name="Lapidus A."/>
            <person name="Barry K."/>
            <person name="Detter J.C."/>
            <person name="Glavina T."/>
            <person name="Hammon N."/>
            <person name="Israni S."/>
            <person name="Pitluck S."/>
            <person name="Chain P."/>
            <person name="Malfatti S."/>
            <person name="Shin M."/>
            <person name="Vergez L."/>
            <person name="Schmutz J."/>
            <person name="Larimer F."/>
            <person name="Land M."/>
            <person name="Kyrpides N."/>
            <person name="Lykidis A."/>
            <person name="Richardson P."/>
        </authorList>
    </citation>
    <scope>NUCLEOTIDE SEQUENCE</scope>
    <source>
        <strain evidence="1">383</strain>
    </source>
</reference>
<name>Q39E12_BURL3</name>
<dbReference type="EMBL" id="CP000151">
    <property type="protein sequence ID" value="ABB09304.1"/>
    <property type="molecule type" value="Genomic_DNA"/>
</dbReference>
<dbReference type="AlphaFoldDB" id="Q39E12"/>
<proteinExistence type="predicted"/>
<dbReference type="Proteomes" id="UP000002705">
    <property type="component" value="Chromosome 1"/>
</dbReference>
<organism evidence="1 2">
    <name type="scientific">Burkholderia lata (strain ATCC 17760 / DSM 23089 / LMG 22485 / NCIMB 9086 / R18194 / 383)</name>
    <dbReference type="NCBI Taxonomy" id="482957"/>
    <lineage>
        <taxon>Bacteria</taxon>
        <taxon>Pseudomonadati</taxon>
        <taxon>Pseudomonadota</taxon>
        <taxon>Betaproteobacteria</taxon>
        <taxon>Burkholderiales</taxon>
        <taxon>Burkholderiaceae</taxon>
        <taxon>Burkholderia</taxon>
        <taxon>Burkholderia cepacia complex</taxon>
    </lineage>
</organism>
<evidence type="ECO:0000313" key="2">
    <source>
        <dbReference type="Proteomes" id="UP000002705"/>
    </source>
</evidence>
<accession>Q39E12</accession>
<sequence>MHGCVCTDCQHHIRIKEHSAPGIACDTRSHPTQSPRPCTGDCVEFRTFSSIRTPAMIRAIVALAALSATTGTATAADTVTAPATQRYVSPGIANITNAAAPHAENPAPNSRCRELAAGIDAVTHAPDRGQKIVRGMGPDGKPRNELRAYDKRADLETEHHQLGCR</sequence>
<gene>
    <name evidence="1" type="ordered locus">Bcep18194_A5710</name>
</gene>
<dbReference type="HOGENOM" id="CLU_136648_0_0_4"/>
<dbReference type="PATRIC" id="fig|482957.22.peg.2688"/>
<keyword evidence="2" id="KW-1185">Reference proteome</keyword>